<evidence type="ECO:0000313" key="8">
    <source>
        <dbReference type="EMBL" id="RHW24160.1"/>
    </source>
</evidence>
<reference evidence="8 9" key="1">
    <citation type="submission" date="2018-09" db="EMBL/GenBank/DDBJ databases">
        <title>Genome sequencing of Nocardioides immobilis CCTCC AB 2017083 for comparison to Nocardioides silvaticus.</title>
        <authorList>
            <person name="Li C."/>
            <person name="Wang G."/>
        </authorList>
    </citation>
    <scope>NUCLEOTIDE SEQUENCE [LARGE SCALE GENOMIC DNA]</scope>
    <source>
        <strain evidence="8 9">CCTCC AB 2017083</strain>
    </source>
</reference>
<name>A0A417XV47_9ACTN</name>
<proteinExistence type="inferred from homology"/>
<protein>
    <submittedName>
        <fullName evidence="8">Acyl-CoA dehydrogenase</fullName>
    </submittedName>
</protein>
<keyword evidence="4" id="KW-0274">FAD</keyword>
<dbReference type="Pfam" id="PF00441">
    <property type="entry name" value="Acyl-CoA_dh_1"/>
    <property type="match status" value="1"/>
</dbReference>
<evidence type="ECO:0000259" key="6">
    <source>
        <dbReference type="Pfam" id="PF00441"/>
    </source>
</evidence>
<gene>
    <name evidence="8" type="ORF">D0Z08_25925</name>
</gene>
<evidence type="ECO:0000256" key="1">
    <source>
        <dbReference type="ARBA" id="ARBA00001974"/>
    </source>
</evidence>
<dbReference type="InterPro" id="IPR036250">
    <property type="entry name" value="AcylCo_DH-like_C"/>
</dbReference>
<evidence type="ECO:0000256" key="3">
    <source>
        <dbReference type="ARBA" id="ARBA00022630"/>
    </source>
</evidence>
<sequence length="327" mass="34216">MEFALSEEQAELASTVRAVLTKQADPAAVRAAIASEQGYDAALWSTLCEQVGVAALAIPEEYDGAGATFFETAVVLEELGRSLAPTPLLASVIATEALLAGGTEDAKAWLLPRIAAGEIATIALGDGPVLDADRATIVLAIDGDDLVEIAGATATWAESMDQTIRLAHLDRSDAPTTVIGDSAAARARVDLVGPAAVSALAVGLCDRALRMTVDYSKERVQFGRPIGSFQALKHRMADMLAQLEIGRSASWAASYALATNATDVEDLTRTAASYCLEAAAHLAGECIQLHGGIAITWEHDAHLVFKRAHALGQLFGAPHQHRAAVTL</sequence>
<organism evidence="8 9">
    <name type="scientific">Nocardioides immobilis</name>
    <dbReference type="NCBI Taxonomy" id="2049295"/>
    <lineage>
        <taxon>Bacteria</taxon>
        <taxon>Bacillati</taxon>
        <taxon>Actinomycetota</taxon>
        <taxon>Actinomycetes</taxon>
        <taxon>Propionibacteriales</taxon>
        <taxon>Nocardioidaceae</taxon>
        <taxon>Nocardioides</taxon>
    </lineage>
</organism>
<comment type="caution">
    <text evidence="8">The sequence shown here is derived from an EMBL/GenBank/DDBJ whole genome shotgun (WGS) entry which is preliminary data.</text>
</comment>
<dbReference type="AlphaFoldDB" id="A0A417XV47"/>
<keyword evidence="3" id="KW-0285">Flavoprotein</keyword>
<evidence type="ECO:0000256" key="4">
    <source>
        <dbReference type="ARBA" id="ARBA00022827"/>
    </source>
</evidence>
<dbReference type="RefSeq" id="WP_118928179.1">
    <property type="nucleotide sequence ID" value="NZ_QXGH01000035.1"/>
</dbReference>
<feature type="domain" description="Acyl-CoA dehydrogenase/oxidase C-terminal" evidence="6">
    <location>
        <begin position="196"/>
        <end position="316"/>
    </location>
</feature>
<dbReference type="Gene3D" id="1.20.140.10">
    <property type="entry name" value="Butyryl-CoA Dehydrogenase, subunit A, domain 3"/>
    <property type="match status" value="1"/>
</dbReference>
<dbReference type="PANTHER" id="PTHR43884:SF20">
    <property type="entry name" value="ACYL-COA DEHYDROGENASE FADE28"/>
    <property type="match status" value="1"/>
</dbReference>
<dbReference type="InterPro" id="IPR009075">
    <property type="entry name" value="AcylCo_DH/oxidase_C"/>
</dbReference>
<evidence type="ECO:0000256" key="5">
    <source>
        <dbReference type="ARBA" id="ARBA00023002"/>
    </source>
</evidence>
<keyword evidence="9" id="KW-1185">Reference proteome</keyword>
<keyword evidence="5" id="KW-0560">Oxidoreductase</keyword>
<feature type="domain" description="Acyl-CoA dehydrogenase/oxidase N-terminal" evidence="7">
    <location>
        <begin position="6"/>
        <end position="118"/>
    </location>
</feature>
<evidence type="ECO:0000313" key="9">
    <source>
        <dbReference type="Proteomes" id="UP000283644"/>
    </source>
</evidence>
<dbReference type="EMBL" id="QXGH01000035">
    <property type="protein sequence ID" value="RHW24160.1"/>
    <property type="molecule type" value="Genomic_DNA"/>
</dbReference>
<dbReference type="InterPro" id="IPR009100">
    <property type="entry name" value="AcylCoA_DH/oxidase_NM_dom_sf"/>
</dbReference>
<evidence type="ECO:0000256" key="2">
    <source>
        <dbReference type="ARBA" id="ARBA00009347"/>
    </source>
</evidence>
<dbReference type="Proteomes" id="UP000283644">
    <property type="component" value="Unassembled WGS sequence"/>
</dbReference>
<dbReference type="InterPro" id="IPR037069">
    <property type="entry name" value="AcylCoA_DH/ox_N_sf"/>
</dbReference>
<dbReference type="Pfam" id="PF02771">
    <property type="entry name" value="Acyl-CoA_dh_N"/>
    <property type="match status" value="1"/>
</dbReference>
<comment type="cofactor">
    <cofactor evidence="1">
        <name>FAD</name>
        <dbReference type="ChEBI" id="CHEBI:57692"/>
    </cofactor>
</comment>
<comment type="similarity">
    <text evidence="2">Belongs to the acyl-CoA dehydrogenase family.</text>
</comment>
<dbReference type="GO" id="GO:0050660">
    <property type="term" value="F:flavin adenine dinucleotide binding"/>
    <property type="evidence" value="ECO:0007669"/>
    <property type="project" value="InterPro"/>
</dbReference>
<dbReference type="OrthoDB" id="7328575at2"/>
<dbReference type="GO" id="GO:0003995">
    <property type="term" value="F:acyl-CoA dehydrogenase activity"/>
    <property type="evidence" value="ECO:0007669"/>
    <property type="project" value="TreeGrafter"/>
</dbReference>
<evidence type="ECO:0000259" key="7">
    <source>
        <dbReference type="Pfam" id="PF02771"/>
    </source>
</evidence>
<dbReference type="Gene3D" id="1.10.540.10">
    <property type="entry name" value="Acyl-CoA dehydrogenase/oxidase, N-terminal domain"/>
    <property type="match status" value="1"/>
</dbReference>
<accession>A0A417XV47</accession>
<dbReference type="PANTHER" id="PTHR43884">
    <property type="entry name" value="ACYL-COA DEHYDROGENASE"/>
    <property type="match status" value="1"/>
</dbReference>
<dbReference type="SUPFAM" id="SSF47203">
    <property type="entry name" value="Acyl-CoA dehydrogenase C-terminal domain-like"/>
    <property type="match status" value="1"/>
</dbReference>
<dbReference type="SUPFAM" id="SSF56645">
    <property type="entry name" value="Acyl-CoA dehydrogenase NM domain-like"/>
    <property type="match status" value="1"/>
</dbReference>
<dbReference type="InterPro" id="IPR013786">
    <property type="entry name" value="AcylCoA_DH/ox_N"/>
</dbReference>